<keyword evidence="5" id="KW-0812">Transmembrane</keyword>
<evidence type="ECO:0000256" key="2">
    <source>
        <dbReference type="ARBA" id="ARBA00022729"/>
    </source>
</evidence>
<feature type="domain" description="Activin types I and II receptor" evidence="6">
    <location>
        <begin position="37"/>
        <end position="130"/>
    </location>
</feature>
<dbReference type="GO" id="GO:0004675">
    <property type="term" value="F:transmembrane receptor protein serine/threonine kinase activity"/>
    <property type="evidence" value="ECO:0007669"/>
    <property type="project" value="InterPro"/>
</dbReference>
<accession>E2BEJ9</accession>
<organism evidence="8">
    <name type="scientific">Harpegnathos saltator</name>
    <name type="common">Jerdon's jumping ant</name>
    <dbReference type="NCBI Taxonomy" id="610380"/>
    <lineage>
        <taxon>Eukaryota</taxon>
        <taxon>Metazoa</taxon>
        <taxon>Ecdysozoa</taxon>
        <taxon>Arthropoda</taxon>
        <taxon>Hexapoda</taxon>
        <taxon>Insecta</taxon>
        <taxon>Pterygota</taxon>
        <taxon>Neoptera</taxon>
        <taxon>Endopterygota</taxon>
        <taxon>Hymenoptera</taxon>
        <taxon>Apocrita</taxon>
        <taxon>Aculeata</taxon>
        <taxon>Formicoidea</taxon>
        <taxon>Formicidae</taxon>
        <taxon>Ponerinae</taxon>
        <taxon>Ponerini</taxon>
        <taxon>Harpegnathos</taxon>
    </lineage>
</organism>
<comment type="subcellular location">
    <subcellularLocation>
        <location evidence="1">Membrane</location>
    </subcellularLocation>
</comment>
<dbReference type="OMA" id="HDYCNAD"/>
<sequence>MSAVREIIAGRSLAGFFVFAVCIVSLTSGLAQIAGRKCVCTSKACRQTGADVCSTRFSCYTEFILTTGQELGESITTRGCTESATPLLCETKFWATRSRSANNVEPPASLWLHVPWLRLECCDSHDYCNAADDDGGSNASTWMAQRKLLDPPRSALNLGPPESSLPENRDATPTIRDDRQHEDSVELSSDRFPRGRVKALHVAALVLAVAALISVLASCYVVTRNYWIPRGRSQKSHVSHVMDESGCKSVFDEAS</sequence>
<keyword evidence="5" id="KW-1133">Transmembrane helix</keyword>
<dbReference type="Proteomes" id="UP000008237">
    <property type="component" value="Unassembled WGS sequence"/>
</dbReference>
<protein>
    <recommendedName>
        <fullName evidence="6">Activin types I and II receptor domain-containing protein</fullName>
    </recommendedName>
</protein>
<evidence type="ECO:0000313" key="7">
    <source>
        <dbReference type="EMBL" id="EFN85889.1"/>
    </source>
</evidence>
<dbReference type="Gene3D" id="2.10.60.10">
    <property type="entry name" value="CD59"/>
    <property type="match status" value="1"/>
</dbReference>
<name>E2BEJ9_HARSA</name>
<reference evidence="7 8" key="1">
    <citation type="journal article" date="2010" name="Science">
        <title>Genomic comparison of the ants Camponotus floridanus and Harpegnathos saltator.</title>
        <authorList>
            <person name="Bonasio R."/>
            <person name="Zhang G."/>
            <person name="Ye C."/>
            <person name="Mutti N.S."/>
            <person name="Fang X."/>
            <person name="Qin N."/>
            <person name="Donahue G."/>
            <person name="Yang P."/>
            <person name="Li Q."/>
            <person name="Li C."/>
            <person name="Zhang P."/>
            <person name="Huang Z."/>
            <person name="Berger S.L."/>
            <person name="Reinberg D."/>
            <person name="Wang J."/>
            <person name="Liebig J."/>
        </authorList>
    </citation>
    <scope>NUCLEOTIDE SEQUENCE [LARGE SCALE GENOMIC DNA]</scope>
    <source>
        <strain evidence="7 8">R22 G/1</strain>
    </source>
</reference>
<evidence type="ECO:0000256" key="1">
    <source>
        <dbReference type="ARBA" id="ARBA00004370"/>
    </source>
</evidence>
<keyword evidence="3 5" id="KW-0472">Membrane</keyword>
<feature type="transmembrane region" description="Helical" evidence="5">
    <location>
        <begin position="199"/>
        <end position="222"/>
    </location>
</feature>
<dbReference type="GO" id="GO:0016020">
    <property type="term" value="C:membrane"/>
    <property type="evidence" value="ECO:0007669"/>
    <property type="project" value="UniProtKB-SubCell"/>
</dbReference>
<feature type="region of interest" description="Disordered" evidence="4">
    <location>
        <begin position="153"/>
        <end position="188"/>
    </location>
</feature>
<keyword evidence="8" id="KW-1185">Reference proteome</keyword>
<keyword evidence="2" id="KW-0732">Signal</keyword>
<dbReference type="AlphaFoldDB" id="E2BEJ9"/>
<dbReference type="Pfam" id="PF01064">
    <property type="entry name" value="Activin_recp"/>
    <property type="match status" value="1"/>
</dbReference>
<gene>
    <name evidence="7" type="ORF">EAI_08510</name>
</gene>
<feature type="compositionally biased region" description="Basic and acidic residues" evidence="4">
    <location>
        <begin position="167"/>
        <end position="188"/>
    </location>
</feature>
<evidence type="ECO:0000256" key="3">
    <source>
        <dbReference type="ARBA" id="ARBA00023136"/>
    </source>
</evidence>
<evidence type="ECO:0000256" key="5">
    <source>
        <dbReference type="SAM" id="Phobius"/>
    </source>
</evidence>
<proteinExistence type="predicted"/>
<evidence type="ECO:0000259" key="6">
    <source>
        <dbReference type="Pfam" id="PF01064"/>
    </source>
</evidence>
<dbReference type="InterPro" id="IPR000472">
    <property type="entry name" value="Activin_recp"/>
</dbReference>
<dbReference type="OrthoDB" id="7581972at2759"/>
<dbReference type="InParanoid" id="E2BEJ9"/>
<dbReference type="InterPro" id="IPR045860">
    <property type="entry name" value="Snake_toxin-like_sf"/>
</dbReference>
<evidence type="ECO:0000313" key="8">
    <source>
        <dbReference type="Proteomes" id="UP000008237"/>
    </source>
</evidence>
<dbReference type="EMBL" id="GL447817">
    <property type="protein sequence ID" value="EFN85889.1"/>
    <property type="molecule type" value="Genomic_DNA"/>
</dbReference>
<evidence type="ECO:0000256" key="4">
    <source>
        <dbReference type="SAM" id="MobiDB-lite"/>
    </source>
</evidence>